<dbReference type="InterPro" id="IPR019734">
    <property type="entry name" value="TPR_rpt"/>
</dbReference>
<evidence type="ECO:0000256" key="3">
    <source>
        <dbReference type="PROSITE-ProRule" id="PRU00339"/>
    </source>
</evidence>
<dbReference type="EMBL" id="KU167097">
    <property type="protein sequence ID" value="AMP43343.1"/>
    <property type="molecule type" value="Genomic_DNA"/>
</dbReference>
<evidence type="ECO:0000313" key="4">
    <source>
        <dbReference type="EMBL" id="AMP43343.1"/>
    </source>
</evidence>
<dbReference type="GO" id="GO:0005783">
    <property type="term" value="C:endoplasmic reticulum"/>
    <property type="evidence" value="ECO:0007669"/>
    <property type="project" value="TreeGrafter"/>
</dbReference>
<dbReference type="Pfam" id="PF00515">
    <property type="entry name" value="TPR_1"/>
    <property type="match status" value="1"/>
</dbReference>
<evidence type="ECO:0000256" key="1">
    <source>
        <dbReference type="ARBA" id="ARBA00022737"/>
    </source>
</evidence>
<keyword evidence="4" id="KW-0150">Chloroplast</keyword>
<organism evidence="4">
    <name type="scientific">Tetraselmis sp. CCMP 881</name>
    <dbReference type="NCBI Taxonomy" id="1812852"/>
    <lineage>
        <taxon>Eukaryota</taxon>
        <taxon>Viridiplantae</taxon>
        <taxon>Chlorophyta</taxon>
        <taxon>core chlorophytes</taxon>
        <taxon>Chlorodendrophyceae</taxon>
        <taxon>Chlorodendrales</taxon>
        <taxon>Chlorodendraceae</taxon>
        <taxon>Tetraselmis</taxon>
    </lineage>
</organism>
<dbReference type="InterPro" id="IPR011990">
    <property type="entry name" value="TPR-like_helical_dom_sf"/>
</dbReference>
<dbReference type="GO" id="GO:0000030">
    <property type="term" value="F:mannosyltransferase activity"/>
    <property type="evidence" value="ECO:0007669"/>
    <property type="project" value="TreeGrafter"/>
</dbReference>
<feature type="repeat" description="TPR" evidence="3">
    <location>
        <begin position="69"/>
        <end position="102"/>
    </location>
</feature>
<dbReference type="Gene3D" id="1.25.40.10">
    <property type="entry name" value="Tetratricopeptide repeat domain"/>
    <property type="match status" value="1"/>
</dbReference>
<protein>
    <submittedName>
        <fullName evidence="4">Hypothetical chloroplast RF3</fullName>
    </submittedName>
</protein>
<dbReference type="InterPro" id="IPR052346">
    <property type="entry name" value="O-mannosyl-transferase_TMTC"/>
</dbReference>
<dbReference type="GO" id="GO:0035269">
    <property type="term" value="P:protein O-linked glycosylation via mannose"/>
    <property type="evidence" value="ECO:0007669"/>
    <property type="project" value="TreeGrafter"/>
</dbReference>
<reference evidence="4" key="1">
    <citation type="journal article" date="2016" name="PLoS ONE">
        <title>Distinctive Architecture of the Chloroplast Genome in the Chlorodendrophycean Green Algae Scherffelia dubia and Tetraselmis sp. CCMP 881.</title>
        <authorList>
            <person name="Turmel M."/>
            <person name="de Cambiaire J.C."/>
            <person name="Otis C."/>
            <person name="Lemieux C."/>
        </authorList>
    </citation>
    <scope>NUCLEOTIDE SEQUENCE</scope>
</reference>
<dbReference type="NCBIfam" id="NF002725">
    <property type="entry name" value="PRK02603.1"/>
    <property type="match status" value="1"/>
</dbReference>
<dbReference type="SUPFAM" id="SSF48452">
    <property type="entry name" value="TPR-like"/>
    <property type="match status" value="1"/>
</dbReference>
<keyword evidence="1" id="KW-0677">Repeat</keyword>
<dbReference type="SMART" id="SM00028">
    <property type="entry name" value="TPR"/>
    <property type="match status" value="2"/>
</dbReference>
<sequence length="167" mass="19631">MSKNNNFVDQAFTVIADVLLKVLPISNREKSAFTYYREGMDSQESGEFSEALYNYYEALRLEVDPYDRSFIYYNLAIVYTRIGDYDRALKYYFQTLEIQPSSPQALNNVAVIFHRRGEQAIENGDLTKANLFFDKAGDYWREAVRILPNKYIAAENWLKMTNRNERI</sequence>
<geneLocation type="chloroplast" evidence="4"/>
<gene>
    <name evidence="4" type="primary">ycf3</name>
</gene>
<accession>A0A142BY51</accession>
<keyword evidence="2 3" id="KW-0802">TPR repeat</keyword>
<dbReference type="GO" id="GO:0030968">
    <property type="term" value="P:endoplasmic reticulum unfolded protein response"/>
    <property type="evidence" value="ECO:0007669"/>
    <property type="project" value="TreeGrafter"/>
</dbReference>
<dbReference type="PROSITE" id="PS50293">
    <property type="entry name" value="TPR_REGION"/>
    <property type="match status" value="1"/>
</dbReference>
<evidence type="ECO:0000256" key="2">
    <source>
        <dbReference type="ARBA" id="ARBA00022803"/>
    </source>
</evidence>
<dbReference type="PANTHER" id="PTHR44227:SF3">
    <property type="entry name" value="PROTEIN O-MANNOSYL-TRANSFERASE TMTC4"/>
    <property type="match status" value="1"/>
</dbReference>
<proteinExistence type="predicted"/>
<feature type="repeat" description="TPR" evidence="3">
    <location>
        <begin position="32"/>
        <end position="65"/>
    </location>
</feature>
<dbReference type="PANTHER" id="PTHR44227">
    <property type="match status" value="1"/>
</dbReference>
<dbReference type="PROSITE" id="PS50005">
    <property type="entry name" value="TPR"/>
    <property type="match status" value="2"/>
</dbReference>
<keyword evidence="4" id="KW-0934">Plastid</keyword>
<dbReference type="AlphaFoldDB" id="A0A142BY51"/>
<name>A0A142BY51_9CHLO</name>